<keyword evidence="3" id="KW-1185">Reference proteome</keyword>
<dbReference type="InterPro" id="IPR006016">
    <property type="entry name" value="UspA"/>
</dbReference>
<sequence length="201" mass="22862">MPKDRKIGVALDFSKSSKCALQWAFDNLIDDGDTLYVIHVKPHATEAAKSADWVKSGTPLIPLAELREPKVLQRYEVEVDPEALDILDTASRQKQVTIVAKIFYGDARERICEATEDLKLDCLVMGSRGLGTIKSSSDPKQIKLVVEYEITDKSVEEKLLVLQFLVRAFALSGDVQSCLALRYEERRWRRRCAAPRRRQRQ</sequence>
<dbReference type="Proteomes" id="UP001419268">
    <property type="component" value="Unassembled WGS sequence"/>
</dbReference>
<protein>
    <recommendedName>
        <fullName evidence="1">UspA domain-containing protein</fullName>
    </recommendedName>
</protein>
<dbReference type="EMBL" id="JBBNAG010000002">
    <property type="protein sequence ID" value="KAK9158923.1"/>
    <property type="molecule type" value="Genomic_DNA"/>
</dbReference>
<dbReference type="Gene3D" id="3.40.50.620">
    <property type="entry name" value="HUPs"/>
    <property type="match status" value="1"/>
</dbReference>
<dbReference type="InterPro" id="IPR014729">
    <property type="entry name" value="Rossmann-like_a/b/a_fold"/>
</dbReference>
<name>A0AAP0KUE1_9MAGN</name>
<evidence type="ECO:0000259" key="1">
    <source>
        <dbReference type="Pfam" id="PF00582"/>
    </source>
</evidence>
<gene>
    <name evidence="2" type="ORF">Scep_005497</name>
</gene>
<dbReference type="PANTHER" id="PTHR46100">
    <property type="entry name" value="IMP2'P"/>
    <property type="match status" value="1"/>
</dbReference>
<organism evidence="2 3">
    <name type="scientific">Stephania cephalantha</name>
    <dbReference type="NCBI Taxonomy" id="152367"/>
    <lineage>
        <taxon>Eukaryota</taxon>
        <taxon>Viridiplantae</taxon>
        <taxon>Streptophyta</taxon>
        <taxon>Embryophyta</taxon>
        <taxon>Tracheophyta</taxon>
        <taxon>Spermatophyta</taxon>
        <taxon>Magnoliopsida</taxon>
        <taxon>Ranunculales</taxon>
        <taxon>Menispermaceae</taxon>
        <taxon>Menispermoideae</taxon>
        <taxon>Cissampelideae</taxon>
        <taxon>Stephania</taxon>
    </lineage>
</organism>
<reference evidence="2 3" key="1">
    <citation type="submission" date="2024-01" db="EMBL/GenBank/DDBJ databases">
        <title>Genome assemblies of Stephania.</title>
        <authorList>
            <person name="Yang L."/>
        </authorList>
    </citation>
    <scope>NUCLEOTIDE SEQUENCE [LARGE SCALE GENOMIC DNA]</scope>
    <source>
        <strain evidence="2">JXDWG</strain>
        <tissue evidence="2">Leaf</tissue>
    </source>
</reference>
<evidence type="ECO:0000313" key="3">
    <source>
        <dbReference type="Proteomes" id="UP001419268"/>
    </source>
</evidence>
<comment type="caution">
    <text evidence="2">The sequence shown here is derived from an EMBL/GenBank/DDBJ whole genome shotgun (WGS) entry which is preliminary data.</text>
</comment>
<dbReference type="PANTHER" id="PTHR46100:SF2">
    <property type="entry name" value="OS05G0453700 PROTEIN"/>
    <property type="match status" value="1"/>
</dbReference>
<dbReference type="Pfam" id="PF00582">
    <property type="entry name" value="Usp"/>
    <property type="match status" value="1"/>
</dbReference>
<evidence type="ECO:0000313" key="2">
    <source>
        <dbReference type="EMBL" id="KAK9158923.1"/>
    </source>
</evidence>
<feature type="domain" description="UspA" evidence="1">
    <location>
        <begin position="5"/>
        <end position="134"/>
    </location>
</feature>
<accession>A0AAP0KUE1</accession>
<dbReference type="CDD" id="cd23659">
    <property type="entry name" value="USP_At3g01520-like"/>
    <property type="match status" value="1"/>
</dbReference>
<dbReference type="SUPFAM" id="SSF52402">
    <property type="entry name" value="Adenine nucleotide alpha hydrolases-like"/>
    <property type="match status" value="1"/>
</dbReference>
<dbReference type="AlphaFoldDB" id="A0AAP0KUE1"/>
<proteinExistence type="predicted"/>